<evidence type="ECO:0000313" key="1">
    <source>
        <dbReference type="EMBL" id="MED6244262.1"/>
    </source>
</evidence>
<comment type="caution">
    <text evidence="1">The sequence shown here is derived from an EMBL/GenBank/DDBJ whole genome shotgun (WGS) entry which is preliminary data.</text>
</comment>
<protein>
    <submittedName>
        <fullName evidence="1">Uncharacterized protein</fullName>
    </submittedName>
</protein>
<accession>A0ABU7B173</accession>
<dbReference type="Proteomes" id="UP001345963">
    <property type="component" value="Unassembled WGS sequence"/>
</dbReference>
<organism evidence="1 2">
    <name type="scientific">Ataeniobius toweri</name>
    <dbReference type="NCBI Taxonomy" id="208326"/>
    <lineage>
        <taxon>Eukaryota</taxon>
        <taxon>Metazoa</taxon>
        <taxon>Chordata</taxon>
        <taxon>Craniata</taxon>
        <taxon>Vertebrata</taxon>
        <taxon>Euteleostomi</taxon>
        <taxon>Actinopterygii</taxon>
        <taxon>Neopterygii</taxon>
        <taxon>Teleostei</taxon>
        <taxon>Neoteleostei</taxon>
        <taxon>Acanthomorphata</taxon>
        <taxon>Ovalentaria</taxon>
        <taxon>Atherinomorphae</taxon>
        <taxon>Cyprinodontiformes</taxon>
        <taxon>Goodeidae</taxon>
        <taxon>Ataeniobius</taxon>
    </lineage>
</organism>
<name>A0ABU7B173_9TELE</name>
<gene>
    <name evidence="1" type="ORF">ATANTOWER_001620</name>
</gene>
<sequence>MEIAVTPEWSCLELKHCCNQYRLSWGWRPRTFRSPFVEITERTVCYFAQTCRKLADMARVLQVMASAQGNKYKEGHFIKKQTAKLYLNLLGARGSQGAVAVLDQLIVEAGSWVFFVYLHLGPLSFSLCKVPV</sequence>
<dbReference type="EMBL" id="JAHUTI010039455">
    <property type="protein sequence ID" value="MED6244262.1"/>
    <property type="molecule type" value="Genomic_DNA"/>
</dbReference>
<reference evidence="1 2" key="1">
    <citation type="submission" date="2021-07" db="EMBL/GenBank/DDBJ databases">
        <authorList>
            <person name="Palmer J.M."/>
        </authorList>
    </citation>
    <scope>NUCLEOTIDE SEQUENCE [LARGE SCALE GENOMIC DNA]</scope>
    <source>
        <strain evidence="1 2">AT_MEX2019</strain>
        <tissue evidence="1">Muscle</tissue>
    </source>
</reference>
<evidence type="ECO:0000313" key="2">
    <source>
        <dbReference type="Proteomes" id="UP001345963"/>
    </source>
</evidence>
<proteinExistence type="predicted"/>
<keyword evidence="2" id="KW-1185">Reference proteome</keyword>